<organism evidence="1 2">
    <name type="scientific">Panagrolaimus davidi</name>
    <dbReference type="NCBI Taxonomy" id="227884"/>
    <lineage>
        <taxon>Eukaryota</taxon>
        <taxon>Metazoa</taxon>
        <taxon>Ecdysozoa</taxon>
        <taxon>Nematoda</taxon>
        <taxon>Chromadorea</taxon>
        <taxon>Rhabditida</taxon>
        <taxon>Tylenchina</taxon>
        <taxon>Panagrolaimomorpha</taxon>
        <taxon>Panagrolaimoidea</taxon>
        <taxon>Panagrolaimidae</taxon>
        <taxon>Panagrolaimus</taxon>
    </lineage>
</organism>
<dbReference type="AlphaFoldDB" id="A0A914QK31"/>
<reference evidence="2" key="1">
    <citation type="submission" date="2022-11" db="UniProtKB">
        <authorList>
            <consortium name="WormBaseParasite"/>
        </authorList>
    </citation>
    <scope>IDENTIFICATION</scope>
</reference>
<dbReference type="InterPro" id="IPR037177">
    <property type="entry name" value="DLC_sf"/>
</dbReference>
<evidence type="ECO:0000313" key="1">
    <source>
        <dbReference type="Proteomes" id="UP000887578"/>
    </source>
</evidence>
<dbReference type="InterPro" id="IPR001372">
    <property type="entry name" value="Dynein_light_chain_typ-1/2"/>
</dbReference>
<dbReference type="GO" id="GO:0030286">
    <property type="term" value="C:dynein complex"/>
    <property type="evidence" value="ECO:0007669"/>
    <property type="project" value="InterPro"/>
</dbReference>
<evidence type="ECO:0000313" key="2">
    <source>
        <dbReference type="WBParaSite" id="PDA_v2.g30020.t1"/>
    </source>
</evidence>
<dbReference type="GO" id="GO:0007017">
    <property type="term" value="P:microtubule-based process"/>
    <property type="evidence" value="ECO:0007669"/>
    <property type="project" value="InterPro"/>
</dbReference>
<dbReference type="SMART" id="SM01375">
    <property type="entry name" value="Dynein_light"/>
    <property type="match status" value="1"/>
</dbReference>
<dbReference type="Gene3D" id="3.30.740.10">
    <property type="entry name" value="Protein Inhibitor Of Neuronal Nitric Oxide Synthase"/>
    <property type="match status" value="1"/>
</dbReference>
<dbReference type="WBParaSite" id="PDA_v2.g30020.t1">
    <property type="protein sequence ID" value="PDA_v2.g30020.t1"/>
    <property type="gene ID" value="PDA_v2.g30020"/>
</dbReference>
<keyword evidence="1" id="KW-1185">Reference proteome</keyword>
<accession>A0A914QK31</accession>
<dbReference type="Pfam" id="PF01221">
    <property type="entry name" value="Dynein_light"/>
    <property type="match status" value="1"/>
</dbReference>
<sequence>MPKLYKLSEVRDGANAMSNGAKTQMSGEKFESAVRIIFEAIKIHSYPEEREWLEMCSRIRNEMKKFYPGTWHCIAYETKFYSIVESTSGDYMTVKLDDLYIELFRSH</sequence>
<name>A0A914QK31_9BILA</name>
<protein>
    <submittedName>
        <fullName evidence="2">Dynein light chain</fullName>
    </submittedName>
</protein>
<dbReference type="Proteomes" id="UP000887578">
    <property type="component" value="Unplaced"/>
</dbReference>
<proteinExistence type="predicted"/>
<dbReference type="SUPFAM" id="SSF54648">
    <property type="entry name" value="DLC"/>
    <property type="match status" value="1"/>
</dbReference>